<keyword evidence="2" id="KW-1185">Reference proteome</keyword>
<name>A0A0J1EA96_RHOIS</name>
<gene>
    <name evidence="1" type="ORF">RISK_005470</name>
</gene>
<comment type="caution">
    <text evidence="1">The sequence shown here is derived from an EMBL/GenBank/DDBJ whole genome shotgun (WGS) entry which is preliminary data.</text>
</comment>
<dbReference type="EMBL" id="LECT01000044">
    <property type="protein sequence ID" value="KLU02404.1"/>
    <property type="molecule type" value="Genomic_DNA"/>
</dbReference>
<proteinExistence type="predicted"/>
<evidence type="ECO:0000313" key="1">
    <source>
        <dbReference type="EMBL" id="KLU02404.1"/>
    </source>
</evidence>
<dbReference type="PATRIC" id="fig|595434.4.peg.5196"/>
<reference evidence="1" key="1">
    <citation type="submission" date="2015-05" db="EMBL/GenBank/DDBJ databases">
        <title>Permanent draft genome of Rhodopirellula islandicus K833.</title>
        <authorList>
            <person name="Kizina J."/>
            <person name="Richter M."/>
            <person name="Glockner F.O."/>
            <person name="Harder J."/>
        </authorList>
    </citation>
    <scope>NUCLEOTIDE SEQUENCE [LARGE SCALE GENOMIC DNA]</scope>
    <source>
        <strain evidence="1">K833</strain>
    </source>
</reference>
<protein>
    <submittedName>
        <fullName evidence="1">Uncharacterized protein</fullName>
    </submittedName>
</protein>
<evidence type="ECO:0000313" key="2">
    <source>
        <dbReference type="Proteomes" id="UP000036367"/>
    </source>
</evidence>
<sequence>MVGRPFFMLLQKTVAFAKLGMSIVGLTNGVTARNSQPAMEL</sequence>
<organism evidence="1 2">
    <name type="scientific">Rhodopirellula islandica</name>
    <dbReference type="NCBI Taxonomy" id="595434"/>
    <lineage>
        <taxon>Bacteria</taxon>
        <taxon>Pseudomonadati</taxon>
        <taxon>Planctomycetota</taxon>
        <taxon>Planctomycetia</taxon>
        <taxon>Pirellulales</taxon>
        <taxon>Pirellulaceae</taxon>
        <taxon>Rhodopirellula</taxon>
    </lineage>
</organism>
<accession>A0A0J1EA96</accession>
<dbReference type="STRING" id="595434.RISK_005470"/>
<dbReference type="AlphaFoldDB" id="A0A0J1EA96"/>
<dbReference type="Proteomes" id="UP000036367">
    <property type="component" value="Unassembled WGS sequence"/>
</dbReference>